<feature type="compositionally biased region" description="Low complexity" evidence="1">
    <location>
        <begin position="141"/>
        <end position="155"/>
    </location>
</feature>
<keyword evidence="2" id="KW-0472">Membrane</keyword>
<proteinExistence type="predicted"/>
<evidence type="ECO:0000256" key="2">
    <source>
        <dbReference type="SAM" id="Phobius"/>
    </source>
</evidence>
<feature type="region of interest" description="Disordered" evidence="1">
    <location>
        <begin position="120"/>
        <end position="155"/>
    </location>
</feature>
<feature type="compositionally biased region" description="Low complexity" evidence="1">
    <location>
        <begin position="120"/>
        <end position="133"/>
    </location>
</feature>
<dbReference type="Proteomes" id="UP001281003">
    <property type="component" value="Unassembled WGS sequence"/>
</dbReference>
<feature type="compositionally biased region" description="Polar residues" evidence="1">
    <location>
        <begin position="26"/>
        <end position="43"/>
    </location>
</feature>
<dbReference type="AlphaFoldDB" id="A0AAE0PKB1"/>
<accession>A0AAE0PKB1</accession>
<reference evidence="3" key="2">
    <citation type="submission" date="2023-07" db="EMBL/GenBank/DDBJ databases">
        <authorList>
            <consortium name="Lawrence Berkeley National Laboratory"/>
            <person name="Haridas S."/>
            <person name="Hensen N."/>
            <person name="Bonometti L."/>
            <person name="Westerberg I."/>
            <person name="Brannstrom I.O."/>
            <person name="Guillou S."/>
            <person name="Cros-Aarteil S."/>
            <person name="Calhoun S."/>
            <person name="Kuo A."/>
            <person name="Mondo S."/>
            <person name="Pangilinan J."/>
            <person name="Riley R."/>
            <person name="LaButti K."/>
            <person name="Andreopoulos B."/>
            <person name="Lipzen A."/>
            <person name="Chen C."/>
            <person name="Yanf M."/>
            <person name="Daum C."/>
            <person name="Ng V."/>
            <person name="Clum A."/>
            <person name="Steindorff A."/>
            <person name="Ohm R."/>
            <person name="Martin F."/>
            <person name="Silar P."/>
            <person name="Natvig D."/>
            <person name="Lalanne C."/>
            <person name="Gautier V."/>
            <person name="Ament-velasquez S.L."/>
            <person name="Kruys A."/>
            <person name="Hutchinson M.I."/>
            <person name="Powell A.J."/>
            <person name="Barry K."/>
            <person name="Miller A.N."/>
            <person name="Grigoriev I.V."/>
            <person name="Debuchy R."/>
            <person name="Gladieux P."/>
            <person name="Thoren M.H."/>
            <person name="Johannesson H."/>
        </authorList>
    </citation>
    <scope>NUCLEOTIDE SEQUENCE</scope>
    <source>
        <strain evidence="3">FGSC 1904</strain>
    </source>
</reference>
<feature type="region of interest" description="Disordered" evidence="1">
    <location>
        <begin position="26"/>
        <end position="79"/>
    </location>
</feature>
<dbReference type="EMBL" id="JAUTDP010000002">
    <property type="protein sequence ID" value="KAK3401456.1"/>
    <property type="molecule type" value="Genomic_DNA"/>
</dbReference>
<reference evidence="3" key="1">
    <citation type="journal article" date="2023" name="Mol. Phylogenet. Evol.">
        <title>Genome-scale phylogeny and comparative genomics of the fungal order Sordariales.</title>
        <authorList>
            <person name="Hensen N."/>
            <person name="Bonometti L."/>
            <person name="Westerberg I."/>
            <person name="Brannstrom I.O."/>
            <person name="Guillou S."/>
            <person name="Cros-Aarteil S."/>
            <person name="Calhoun S."/>
            <person name="Haridas S."/>
            <person name="Kuo A."/>
            <person name="Mondo S."/>
            <person name="Pangilinan J."/>
            <person name="Riley R."/>
            <person name="LaButti K."/>
            <person name="Andreopoulos B."/>
            <person name="Lipzen A."/>
            <person name="Chen C."/>
            <person name="Yan M."/>
            <person name="Daum C."/>
            <person name="Ng V."/>
            <person name="Clum A."/>
            <person name="Steindorff A."/>
            <person name="Ohm R.A."/>
            <person name="Martin F."/>
            <person name="Silar P."/>
            <person name="Natvig D.O."/>
            <person name="Lalanne C."/>
            <person name="Gautier V."/>
            <person name="Ament-Velasquez S.L."/>
            <person name="Kruys A."/>
            <person name="Hutchinson M.I."/>
            <person name="Powell A.J."/>
            <person name="Barry K."/>
            <person name="Miller A.N."/>
            <person name="Grigoriev I.V."/>
            <person name="Debuchy R."/>
            <person name="Gladieux P."/>
            <person name="Hiltunen Thoren M."/>
            <person name="Johannesson H."/>
        </authorList>
    </citation>
    <scope>NUCLEOTIDE SEQUENCE</scope>
    <source>
        <strain evidence="3">FGSC 1904</strain>
    </source>
</reference>
<name>A0AAE0PKB1_SORBR</name>
<evidence type="ECO:0000313" key="3">
    <source>
        <dbReference type="EMBL" id="KAK3401456.1"/>
    </source>
</evidence>
<evidence type="ECO:0008006" key="5">
    <source>
        <dbReference type="Google" id="ProtNLM"/>
    </source>
</evidence>
<keyword evidence="2" id="KW-0812">Transmembrane</keyword>
<organism evidence="3 4">
    <name type="scientific">Sordaria brevicollis</name>
    <dbReference type="NCBI Taxonomy" id="83679"/>
    <lineage>
        <taxon>Eukaryota</taxon>
        <taxon>Fungi</taxon>
        <taxon>Dikarya</taxon>
        <taxon>Ascomycota</taxon>
        <taxon>Pezizomycotina</taxon>
        <taxon>Sordariomycetes</taxon>
        <taxon>Sordariomycetidae</taxon>
        <taxon>Sordariales</taxon>
        <taxon>Sordariaceae</taxon>
        <taxon>Sordaria</taxon>
    </lineage>
</organism>
<evidence type="ECO:0000313" key="4">
    <source>
        <dbReference type="Proteomes" id="UP001281003"/>
    </source>
</evidence>
<keyword evidence="2" id="KW-1133">Transmembrane helix</keyword>
<keyword evidence="4" id="KW-1185">Reference proteome</keyword>
<evidence type="ECO:0000256" key="1">
    <source>
        <dbReference type="SAM" id="MobiDB-lite"/>
    </source>
</evidence>
<comment type="caution">
    <text evidence="3">The sequence shown here is derived from an EMBL/GenBank/DDBJ whole genome shotgun (WGS) entry which is preliminary data.</text>
</comment>
<protein>
    <recommendedName>
        <fullName evidence="5">Apple domain-containing protein</fullName>
    </recommendedName>
</protein>
<sequence length="284" mass="29644">MSRTQWDEGLHVVNAKDAPEAVVVSSQRLPEPVSTATSTSYPQYSPLVQPYSSGEQEQEQRGHFLPQSGASSPDLEKSAPKRRICGLRRPTFFLTVALLAVIVIAAVGGGVGGSLAVKNAKSSSASSPSSPASTTVSDQLTSTTPPSSTTTSSSTTTASIITVPTVGVLAFDCAAVASSGKQIITMGSLTYGFSVGCNQDFTGNGIDLAGTIAYSFEDCLRSCAQTNRITKNDTCVGVSFNGDLPLFMEKYYGNCFLKKYLTRPKSDSRPLAAVASLVSSPLTG</sequence>
<feature type="transmembrane region" description="Helical" evidence="2">
    <location>
        <begin position="91"/>
        <end position="117"/>
    </location>
</feature>
<gene>
    <name evidence="3" type="ORF">B0T20DRAFT_115189</name>
</gene>